<protein>
    <submittedName>
        <fullName evidence="1">Uncharacterized protein</fullName>
    </submittedName>
</protein>
<gene>
    <name evidence="1" type="ORF">ACFSBJ_16500</name>
</gene>
<dbReference type="RefSeq" id="WP_256406447.1">
    <property type="nucleotide sequence ID" value="NZ_CP187153.1"/>
</dbReference>
<accession>A0ABD6D1V8</accession>
<keyword evidence="2" id="KW-1185">Reference proteome</keyword>
<proteinExistence type="predicted"/>
<reference evidence="1 2" key="1">
    <citation type="journal article" date="2019" name="Int. J. Syst. Evol. Microbiol.">
        <title>The Global Catalogue of Microorganisms (GCM) 10K type strain sequencing project: providing services to taxonomists for standard genome sequencing and annotation.</title>
        <authorList>
            <consortium name="The Broad Institute Genomics Platform"/>
            <consortium name="The Broad Institute Genome Sequencing Center for Infectious Disease"/>
            <person name="Wu L."/>
            <person name="Ma J."/>
        </authorList>
    </citation>
    <scope>NUCLEOTIDE SEQUENCE [LARGE SCALE GENOMIC DNA]</scope>
    <source>
        <strain evidence="1 2">CGMCC 1.10594</strain>
    </source>
</reference>
<dbReference type="AlphaFoldDB" id="A0ABD6D1V8"/>
<comment type="caution">
    <text evidence="1">The sequence shown here is derived from an EMBL/GenBank/DDBJ whole genome shotgun (WGS) entry which is preliminary data.</text>
</comment>
<evidence type="ECO:0000313" key="2">
    <source>
        <dbReference type="Proteomes" id="UP001597075"/>
    </source>
</evidence>
<dbReference type="Proteomes" id="UP001597075">
    <property type="component" value="Unassembled WGS sequence"/>
</dbReference>
<organism evidence="1 2">
    <name type="scientific">Haloplanus ruber</name>
    <dbReference type="NCBI Taxonomy" id="869892"/>
    <lineage>
        <taxon>Archaea</taxon>
        <taxon>Methanobacteriati</taxon>
        <taxon>Methanobacteriota</taxon>
        <taxon>Stenosarchaea group</taxon>
        <taxon>Halobacteria</taxon>
        <taxon>Halobacteriales</taxon>
        <taxon>Haloferacaceae</taxon>
        <taxon>Haloplanus</taxon>
    </lineage>
</organism>
<evidence type="ECO:0000313" key="1">
    <source>
        <dbReference type="EMBL" id="MFD1635323.1"/>
    </source>
</evidence>
<sequence>MTDAHQTQRDVFIETPTEYEIDVDCDHPISIYISDPNPDSITYLCQQLSLFVETHDEEALVL</sequence>
<dbReference type="EMBL" id="JBHUDL010000011">
    <property type="protein sequence ID" value="MFD1635323.1"/>
    <property type="molecule type" value="Genomic_DNA"/>
</dbReference>
<name>A0ABD6D1V8_9EURY</name>